<dbReference type="InterPro" id="IPR011990">
    <property type="entry name" value="TPR-like_helical_dom_sf"/>
</dbReference>
<dbReference type="OrthoDB" id="3253298at2759"/>
<dbReference type="Pfam" id="PF08238">
    <property type="entry name" value="Sel1"/>
    <property type="match status" value="3"/>
</dbReference>
<dbReference type="InterPro" id="IPR008271">
    <property type="entry name" value="Ser/Thr_kinase_AS"/>
</dbReference>
<proteinExistence type="predicted"/>
<evidence type="ECO:0000259" key="1">
    <source>
        <dbReference type="PROSITE" id="PS50011"/>
    </source>
</evidence>
<dbReference type="Gene3D" id="1.25.40.10">
    <property type="entry name" value="Tetratricopeptide repeat domain"/>
    <property type="match status" value="1"/>
</dbReference>
<reference evidence="2" key="1">
    <citation type="submission" date="2019-10" db="EMBL/GenBank/DDBJ databases">
        <title>Conservation and host-specific expression of non-tandemly repeated heterogenous ribosome RNA gene in arbuscular mycorrhizal fungi.</title>
        <authorList>
            <person name="Maeda T."/>
            <person name="Kobayashi Y."/>
            <person name="Nakagawa T."/>
            <person name="Ezawa T."/>
            <person name="Yamaguchi K."/>
            <person name="Bino T."/>
            <person name="Nishimoto Y."/>
            <person name="Shigenobu S."/>
            <person name="Kawaguchi M."/>
        </authorList>
    </citation>
    <scope>NUCLEOTIDE SEQUENCE</scope>
    <source>
        <strain evidence="2">HR1</strain>
    </source>
</reference>
<comment type="caution">
    <text evidence="2">The sequence shown here is derived from an EMBL/GenBank/DDBJ whole genome shotgun (WGS) entry which is preliminary data.</text>
</comment>
<dbReference type="SUPFAM" id="SSF56112">
    <property type="entry name" value="Protein kinase-like (PK-like)"/>
    <property type="match status" value="1"/>
</dbReference>
<dbReference type="PROSITE" id="PS00108">
    <property type="entry name" value="PROTEIN_KINASE_ST"/>
    <property type="match status" value="1"/>
</dbReference>
<keyword evidence="2" id="KW-0808">Transferase</keyword>
<evidence type="ECO:0000313" key="2">
    <source>
        <dbReference type="EMBL" id="GES80618.1"/>
    </source>
</evidence>
<gene>
    <name evidence="2" type="ORF">RCL2_000789100</name>
</gene>
<dbReference type="GO" id="GO:0004674">
    <property type="term" value="F:protein serine/threonine kinase activity"/>
    <property type="evidence" value="ECO:0007669"/>
    <property type="project" value="TreeGrafter"/>
</dbReference>
<organism evidence="2 3">
    <name type="scientific">Rhizophagus clarus</name>
    <dbReference type="NCBI Taxonomy" id="94130"/>
    <lineage>
        <taxon>Eukaryota</taxon>
        <taxon>Fungi</taxon>
        <taxon>Fungi incertae sedis</taxon>
        <taxon>Mucoromycota</taxon>
        <taxon>Glomeromycotina</taxon>
        <taxon>Glomeromycetes</taxon>
        <taxon>Glomerales</taxon>
        <taxon>Glomeraceae</taxon>
        <taxon>Rhizophagus</taxon>
    </lineage>
</organism>
<dbReference type="InterPro" id="IPR006597">
    <property type="entry name" value="Sel1-like"/>
</dbReference>
<dbReference type="InterPro" id="IPR059179">
    <property type="entry name" value="MLKL-like_MCAfunc"/>
</dbReference>
<dbReference type="SUPFAM" id="SSF81901">
    <property type="entry name" value="HCP-like"/>
    <property type="match status" value="1"/>
</dbReference>
<feature type="domain" description="Protein kinase" evidence="1">
    <location>
        <begin position="241"/>
        <end position="510"/>
    </location>
</feature>
<dbReference type="Pfam" id="PF07714">
    <property type="entry name" value="PK_Tyr_Ser-Thr"/>
    <property type="match status" value="1"/>
</dbReference>
<dbReference type="InterPro" id="IPR001245">
    <property type="entry name" value="Ser-Thr/Tyr_kinase_cat_dom"/>
</dbReference>
<dbReference type="CDD" id="cd21037">
    <property type="entry name" value="MLKL_NTD"/>
    <property type="match status" value="1"/>
</dbReference>
<keyword evidence="2" id="KW-0418">Kinase</keyword>
<dbReference type="Gene3D" id="1.20.930.20">
    <property type="entry name" value="Adaptor protein Cbl, N-terminal domain"/>
    <property type="match status" value="1"/>
</dbReference>
<dbReference type="AlphaFoldDB" id="A0A8H3L2K3"/>
<dbReference type="InterPro" id="IPR036537">
    <property type="entry name" value="Adaptor_Cbl_N_dom_sf"/>
</dbReference>
<dbReference type="PROSITE" id="PS50011">
    <property type="entry name" value="PROTEIN_KINASE_DOM"/>
    <property type="match status" value="1"/>
</dbReference>
<dbReference type="Gene3D" id="1.10.510.10">
    <property type="entry name" value="Transferase(Phosphotransferase) domain 1"/>
    <property type="match status" value="1"/>
</dbReference>
<dbReference type="SMART" id="SM00220">
    <property type="entry name" value="S_TKc"/>
    <property type="match status" value="1"/>
</dbReference>
<protein>
    <submittedName>
        <fullName evidence="2">Kinase-like domain-containing protein</fullName>
    </submittedName>
</protein>
<dbReference type="GO" id="GO:0005524">
    <property type="term" value="F:ATP binding"/>
    <property type="evidence" value="ECO:0007669"/>
    <property type="project" value="InterPro"/>
</dbReference>
<dbReference type="Proteomes" id="UP000615446">
    <property type="component" value="Unassembled WGS sequence"/>
</dbReference>
<name>A0A8H3L2K3_9GLOM</name>
<dbReference type="InterPro" id="IPR000719">
    <property type="entry name" value="Prot_kinase_dom"/>
</dbReference>
<dbReference type="InterPro" id="IPR011009">
    <property type="entry name" value="Kinase-like_dom_sf"/>
</dbReference>
<dbReference type="InterPro" id="IPR051681">
    <property type="entry name" value="Ser/Thr_Kinases-Pseudokinases"/>
</dbReference>
<dbReference type="SMART" id="SM00671">
    <property type="entry name" value="SEL1"/>
    <property type="match status" value="3"/>
</dbReference>
<sequence length="718" mass="82463">MDYMTITETIKDSIDVAKGLNNIKSSNLTFAKEALQITAQAGEAITPFIPLIGLAATTIVEIVKIYQTSQYNKRICNSLLDRARLSEIAIDQLIRRRKENEKNFKNQAWYNAFDRFVSILGKIKTFAEKVSQLQGFKIYFKAKKVSDKFNTLMNEYDTAMKDLNFTIAIVTEHQQRIDHESLKADMREMNEFLEKIGDNIEENSVKMSLIYEEVQNIKSMVLKSEIYEAKRLDSSKLIEPTIGKENDTRGSRGKIKRKIYMNAIEVACKIIKIPDKDSVDYKVIHRFLAIYIKATQSPNIIQFYGLSTIDGATVMVLEWAELGSLRELYKTNMIPLKLKLSYALDICRGIAYLNALNIYHHDLKCSNIMVTEKHVAKLSNFNLSRDKDGISTSAGIQILENSRWLAPEKLKDNNYRYDHKCEIFSFGMLLWELTFEKKPYEDLNLEKIPNYVINGGREKFQFDQIGLASPDSLDAEIQKGFEKIIREAWNQDPDIRISITKLLIQLDDLATKSVKPGCPPGLQSQEIMSPISPLNDKNDEIPDDIDFDSIDIDEIFNPIIPISEGIKAHKEKNYEKAWKCFNEQAENQNSLGKYWKAYYLWEGFFDQKMDKLTALELYKEAADNGISDAQYRYACSLLDKNLKSKVKHNSKEEAVKYLRMAAENGSASAQFQMGENYSKGRLGCTQDLNIAKLWYKRAALQNDKRAEKKLKDLGVVDY</sequence>
<accession>A0A8H3L2K3</accession>
<dbReference type="GO" id="GO:0007166">
    <property type="term" value="P:cell surface receptor signaling pathway"/>
    <property type="evidence" value="ECO:0007669"/>
    <property type="project" value="InterPro"/>
</dbReference>
<evidence type="ECO:0000313" key="3">
    <source>
        <dbReference type="Proteomes" id="UP000615446"/>
    </source>
</evidence>
<dbReference type="PANTHER" id="PTHR44329">
    <property type="entry name" value="SERINE/THREONINE-PROTEIN KINASE TNNI3K-RELATED"/>
    <property type="match status" value="1"/>
</dbReference>
<dbReference type="EMBL" id="BLAL01000050">
    <property type="protein sequence ID" value="GES80618.1"/>
    <property type="molecule type" value="Genomic_DNA"/>
</dbReference>